<gene>
    <name evidence="1" type="ORF">AVDCRST_MAG56-1855</name>
</gene>
<dbReference type="EMBL" id="CADCTQ010000172">
    <property type="protein sequence ID" value="CAA9249685.1"/>
    <property type="molecule type" value="Genomic_DNA"/>
</dbReference>
<reference evidence="1" key="1">
    <citation type="submission" date="2020-02" db="EMBL/GenBank/DDBJ databases">
        <authorList>
            <person name="Meier V. D."/>
        </authorList>
    </citation>
    <scope>NUCLEOTIDE SEQUENCE</scope>
    <source>
        <strain evidence="1">AVDCRST_MAG56</strain>
    </source>
</reference>
<organism evidence="1">
    <name type="scientific">uncultured Cytophagales bacterium</name>
    <dbReference type="NCBI Taxonomy" id="158755"/>
    <lineage>
        <taxon>Bacteria</taxon>
        <taxon>Pseudomonadati</taxon>
        <taxon>Bacteroidota</taxon>
        <taxon>Sphingobacteriia</taxon>
        <taxon>Sphingobacteriales</taxon>
        <taxon>environmental samples</taxon>
    </lineage>
</organism>
<sequence length="328" mass="37677">MKENSDIRQTNQVVKNDLLMNHSAKLPTLHYRGNEQKKMTLHLFLQIMGKIRLKSTPRKNHWWYITQYVSTKGITTGPIPYNEGMDKFDITINVPRHQLEVSTSQGEFSSFPLRNGLTVADFYRQLFEMLEGFNIRVSIVEKPFDLKIEKPFGGITEYHHYDKAYTNDLWRTLLWVDEVLQEFSGRFYGKTCPVHLYWHSMDLAVTRFSGNRAPAMAEGARLSDKDAYSHECISFGFWGGDENMPEPAFYSYTYPSPEGLDKEPLEPSTARWIDNKGSPMAILTYNNLLKAVDPRGALLGFLESAYTAGAKKANWDIAKLQVPELKNV</sequence>
<dbReference type="InterPro" id="IPR046038">
    <property type="entry name" value="DUF5996"/>
</dbReference>
<evidence type="ECO:0000313" key="1">
    <source>
        <dbReference type="EMBL" id="CAA9249685.1"/>
    </source>
</evidence>
<dbReference type="AlphaFoldDB" id="A0A6J4IGK6"/>
<dbReference type="Pfam" id="PF19459">
    <property type="entry name" value="DUF5996"/>
    <property type="match status" value="1"/>
</dbReference>
<proteinExistence type="predicted"/>
<protein>
    <submittedName>
        <fullName evidence="1">Ava_C0101 and related proteins</fullName>
    </submittedName>
</protein>
<name>A0A6J4IGK6_9SPHI</name>
<accession>A0A6J4IGK6</accession>